<feature type="domain" description="TonB C-terminal" evidence="1">
    <location>
        <begin position="169"/>
        <end position="250"/>
    </location>
</feature>
<name>A0A514CMG2_9BACT</name>
<dbReference type="Pfam" id="PF03544">
    <property type="entry name" value="TonB_C"/>
    <property type="match status" value="1"/>
</dbReference>
<organism evidence="2 3">
    <name type="scientific">Echinicola soli</name>
    <dbReference type="NCBI Taxonomy" id="2591634"/>
    <lineage>
        <taxon>Bacteria</taxon>
        <taxon>Pseudomonadati</taxon>
        <taxon>Bacteroidota</taxon>
        <taxon>Cytophagia</taxon>
        <taxon>Cytophagales</taxon>
        <taxon>Cyclobacteriaceae</taxon>
        <taxon>Echinicola</taxon>
    </lineage>
</organism>
<proteinExistence type="predicted"/>
<dbReference type="SUPFAM" id="SSF74653">
    <property type="entry name" value="TolA/TonB C-terminal domain"/>
    <property type="match status" value="1"/>
</dbReference>
<dbReference type="Proteomes" id="UP000316614">
    <property type="component" value="Chromosome"/>
</dbReference>
<dbReference type="InterPro" id="IPR037682">
    <property type="entry name" value="TonB_C"/>
</dbReference>
<keyword evidence="3" id="KW-1185">Reference proteome</keyword>
<dbReference type="Gene3D" id="3.30.1150.10">
    <property type="match status" value="1"/>
</dbReference>
<dbReference type="AlphaFoldDB" id="A0A514CMG2"/>
<dbReference type="GO" id="GO:0055085">
    <property type="term" value="P:transmembrane transport"/>
    <property type="evidence" value="ECO:0007669"/>
    <property type="project" value="InterPro"/>
</dbReference>
<gene>
    <name evidence="2" type="ORF">FKX85_18935</name>
</gene>
<accession>A0A514CMG2</accession>
<evidence type="ECO:0000259" key="1">
    <source>
        <dbReference type="Pfam" id="PF03544"/>
    </source>
</evidence>
<dbReference type="EMBL" id="CP041253">
    <property type="protein sequence ID" value="QDH81006.1"/>
    <property type="molecule type" value="Genomic_DNA"/>
</dbReference>
<evidence type="ECO:0000313" key="3">
    <source>
        <dbReference type="Proteomes" id="UP000316614"/>
    </source>
</evidence>
<evidence type="ECO:0000313" key="2">
    <source>
        <dbReference type="EMBL" id="QDH81006.1"/>
    </source>
</evidence>
<dbReference type="OrthoDB" id="822261at2"/>
<reference evidence="2 3" key="1">
    <citation type="submission" date="2019-06" db="EMBL/GenBank/DDBJ databases">
        <title>Echinicola alkalisoli sp. nov. isolated from saline soil.</title>
        <authorList>
            <person name="Sun J.-Q."/>
            <person name="Xu L."/>
        </authorList>
    </citation>
    <scope>NUCLEOTIDE SEQUENCE [LARGE SCALE GENOMIC DNA]</scope>
    <source>
        <strain evidence="2 3">LN3S3</strain>
    </source>
</reference>
<protein>
    <recommendedName>
        <fullName evidence="1">TonB C-terminal domain-containing protein</fullName>
    </recommendedName>
</protein>
<dbReference type="KEGG" id="echi:FKX85_18935"/>
<sequence length="251" mass="29532">MLQIMRITPFLGVFCLVLIFAPKLQAQDIIPLNKYGKEIKKMEEAYYYKKSFSVEQQQETYHIYGRDYKFTALWIYFKDETGNTTSLLKTNYDSLGNKIRISKQDFTKNYTEIQYLADEKAVRYYITNALGILIEGWIIDGEKTTQVDRVLEKPSFMNQEYFSDFLKKELQYPLYSRRYGESGTILTALHISKEGKLKKIEIVNKETSYDRLVKEAKRFFGKYDGAFLPAQDLQGKPVDGYFIFPLRFVLN</sequence>